<dbReference type="GeneID" id="81409863"/>
<dbReference type="AlphaFoldDB" id="A0A9W9KTQ4"/>
<comment type="subcellular location">
    <subcellularLocation>
        <location evidence="2">Cytoplasm</location>
    </subcellularLocation>
    <subcellularLocation>
        <location evidence="1">Nucleus</location>
    </subcellularLocation>
</comment>
<keyword evidence="5" id="KW-0539">Nucleus</keyword>
<dbReference type="InterPro" id="IPR033205">
    <property type="entry name" value="COP9_CSN8"/>
</dbReference>
<comment type="caution">
    <text evidence="7">The sequence shown here is derived from an EMBL/GenBank/DDBJ whole genome shotgun (WGS) entry which is preliminary data.</text>
</comment>
<keyword evidence="8" id="KW-1185">Reference proteome</keyword>
<evidence type="ECO:0000259" key="6">
    <source>
        <dbReference type="Pfam" id="PF10075"/>
    </source>
</evidence>
<proteinExistence type="predicted"/>
<dbReference type="Pfam" id="PF10075">
    <property type="entry name" value="CSN8_PSD8_EIF3K"/>
    <property type="match status" value="1"/>
</dbReference>
<evidence type="ECO:0000256" key="5">
    <source>
        <dbReference type="ARBA" id="ARBA00023242"/>
    </source>
</evidence>
<organism evidence="7 8">
    <name type="scientific">Penicillium bovifimosum</name>
    <dbReference type="NCBI Taxonomy" id="126998"/>
    <lineage>
        <taxon>Eukaryota</taxon>
        <taxon>Fungi</taxon>
        <taxon>Dikarya</taxon>
        <taxon>Ascomycota</taxon>
        <taxon>Pezizomycotina</taxon>
        <taxon>Eurotiomycetes</taxon>
        <taxon>Eurotiomycetidae</taxon>
        <taxon>Eurotiales</taxon>
        <taxon>Aspergillaceae</taxon>
        <taxon>Penicillium</taxon>
    </lineage>
</organism>
<reference evidence="7" key="2">
    <citation type="journal article" date="2023" name="IMA Fungus">
        <title>Comparative genomic study of the Penicillium genus elucidates a diverse pangenome and 15 lateral gene transfer events.</title>
        <authorList>
            <person name="Petersen C."/>
            <person name="Sorensen T."/>
            <person name="Nielsen M.R."/>
            <person name="Sondergaard T.E."/>
            <person name="Sorensen J.L."/>
            <person name="Fitzpatrick D.A."/>
            <person name="Frisvad J.C."/>
            <person name="Nielsen K.L."/>
        </authorList>
    </citation>
    <scope>NUCLEOTIDE SEQUENCE</scope>
    <source>
        <strain evidence="7">IBT 22155</strain>
    </source>
</reference>
<keyword evidence="3" id="KW-0963">Cytoplasm</keyword>
<dbReference type="PANTHER" id="PTHR13339:SF0">
    <property type="entry name" value="COP9 SIGNALOSOME COMPLEX SUBUNIT 8"/>
    <property type="match status" value="1"/>
</dbReference>
<dbReference type="GO" id="GO:0010387">
    <property type="term" value="P:COP9 signalosome assembly"/>
    <property type="evidence" value="ECO:0007669"/>
    <property type="project" value="InterPro"/>
</dbReference>
<reference evidence="7" key="1">
    <citation type="submission" date="2022-11" db="EMBL/GenBank/DDBJ databases">
        <authorList>
            <person name="Petersen C."/>
        </authorList>
    </citation>
    <scope>NUCLEOTIDE SEQUENCE</scope>
    <source>
        <strain evidence="7">IBT 22155</strain>
    </source>
</reference>
<dbReference type="InterPro" id="IPR033464">
    <property type="entry name" value="CSN8_PSD8_EIF3K"/>
</dbReference>
<protein>
    <recommendedName>
        <fullName evidence="6">CSN8/PSMD8/EIF3K domain-containing protein</fullName>
    </recommendedName>
</protein>
<evidence type="ECO:0000256" key="3">
    <source>
        <dbReference type="ARBA" id="ARBA00022490"/>
    </source>
</evidence>
<dbReference type="GO" id="GO:0000338">
    <property type="term" value="P:protein deneddylation"/>
    <property type="evidence" value="ECO:0007669"/>
    <property type="project" value="InterPro"/>
</dbReference>
<evidence type="ECO:0000256" key="4">
    <source>
        <dbReference type="ARBA" id="ARBA00022790"/>
    </source>
</evidence>
<dbReference type="Proteomes" id="UP001149079">
    <property type="component" value="Unassembled WGS sequence"/>
</dbReference>
<evidence type="ECO:0000313" key="7">
    <source>
        <dbReference type="EMBL" id="KAJ5120561.1"/>
    </source>
</evidence>
<dbReference type="PANTHER" id="PTHR13339">
    <property type="entry name" value="COP9 SIGNALOSOME COMPLEX SUBUNIT 8"/>
    <property type="match status" value="1"/>
</dbReference>
<name>A0A9W9KTQ4_9EURO</name>
<evidence type="ECO:0000256" key="2">
    <source>
        <dbReference type="ARBA" id="ARBA00004496"/>
    </source>
</evidence>
<dbReference type="OrthoDB" id="5351233at2759"/>
<gene>
    <name evidence="7" type="ORF">N7515_009949</name>
</gene>
<dbReference type="RefSeq" id="XP_056517065.1">
    <property type="nucleotide sequence ID" value="XM_056670692.1"/>
</dbReference>
<dbReference type="GO" id="GO:0008180">
    <property type="term" value="C:COP9 signalosome"/>
    <property type="evidence" value="ECO:0007669"/>
    <property type="project" value="UniProtKB-KW"/>
</dbReference>
<dbReference type="EMBL" id="JAPQKL010000008">
    <property type="protein sequence ID" value="KAJ5120561.1"/>
    <property type="molecule type" value="Genomic_DNA"/>
</dbReference>
<keyword evidence="4" id="KW-0736">Signalosome</keyword>
<evidence type="ECO:0000256" key="1">
    <source>
        <dbReference type="ARBA" id="ARBA00004123"/>
    </source>
</evidence>
<sequence length="222" mass="24789">MELPPLTMEQLSQLVASNAPPSQLFAALSRYEQEACLMWARSGNPEAGRGDPALLGLFYSSFFFVHLLTDQVSEARALTKRMPEPLLHHDPSLQNCLALLRAVWQAQHGQVYEILRALPWPEALQPLVKRFESFFQDKTLIAVSTSYEAIRLATAANYLGLDPQLAERDDPNTISNFTKFGWIWDQETKLLHPKPIVATPPTGNQSSNGIREAMAMLGTRAS</sequence>
<accession>A0A9W9KTQ4</accession>
<evidence type="ECO:0000313" key="8">
    <source>
        <dbReference type="Proteomes" id="UP001149079"/>
    </source>
</evidence>
<dbReference type="GO" id="GO:0005737">
    <property type="term" value="C:cytoplasm"/>
    <property type="evidence" value="ECO:0007669"/>
    <property type="project" value="UniProtKB-SubCell"/>
</dbReference>
<feature type="domain" description="CSN8/PSMD8/EIF3K" evidence="6">
    <location>
        <begin position="57"/>
        <end position="196"/>
    </location>
</feature>